<dbReference type="InterPro" id="IPR050768">
    <property type="entry name" value="UPF0353/GerABKA_families"/>
</dbReference>
<keyword evidence="4" id="KW-1185">Reference proteome</keyword>
<name>A0ABV7HXN2_9GAMM</name>
<keyword evidence="1" id="KW-0812">Transmembrane</keyword>
<feature type="transmembrane region" description="Helical" evidence="1">
    <location>
        <begin position="298"/>
        <end position="319"/>
    </location>
</feature>
<evidence type="ECO:0000256" key="1">
    <source>
        <dbReference type="SAM" id="Phobius"/>
    </source>
</evidence>
<dbReference type="EMBL" id="JBHRTL010000028">
    <property type="protein sequence ID" value="MFC3156177.1"/>
    <property type="molecule type" value="Genomic_DNA"/>
</dbReference>
<reference evidence="4" key="1">
    <citation type="journal article" date="2019" name="Int. J. Syst. Evol. Microbiol.">
        <title>The Global Catalogue of Microorganisms (GCM) 10K type strain sequencing project: providing services to taxonomists for standard genome sequencing and annotation.</title>
        <authorList>
            <consortium name="The Broad Institute Genomics Platform"/>
            <consortium name="The Broad Institute Genome Sequencing Center for Infectious Disease"/>
            <person name="Wu L."/>
            <person name="Ma J."/>
        </authorList>
    </citation>
    <scope>NUCLEOTIDE SEQUENCE [LARGE SCALE GENOMIC DNA]</scope>
    <source>
        <strain evidence="4">KCTC 52141</strain>
    </source>
</reference>
<feature type="domain" description="VWFA" evidence="2">
    <location>
        <begin position="95"/>
        <end position="279"/>
    </location>
</feature>
<comment type="caution">
    <text evidence="3">The sequence shown here is derived from an EMBL/GenBank/DDBJ whole genome shotgun (WGS) entry which is preliminary data.</text>
</comment>
<dbReference type="PANTHER" id="PTHR22550">
    <property type="entry name" value="SPORE GERMINATION PROTEIN"/>
    <property type="match status" value="1"/>
</dbReference>
<keyword evidence="1" id="KW-1133">Transmembrane helix</keyword>
<protein>
    <submittedName>
        <fullName evidence="3">VWA domain-containing protein</fullName>
    </submittedName>
</protein>
<proteinExistence type="predicted"/>
<dbReference type="SUPFAM" id="SSF53300">
    <property type="entry name" value="vWA-like"/>
    <property type="match status" value="1"/>
</dbReference>
<gene>
    <name evidence="3" type="ORF">ACFOEB_13285</name>
</gene>
<dbReference type="InterPro" id="IPR002035">
    <property type="entry name" value="VWF_A"/>
</dbReference>
<dbReference type="Proteomes" id="UP001595548">
    <property type="component" value="Unassembled WGS sequence"/>
</dbReference>
<evidence type="ECO:0000259" key="2">
    <source>
        <dbReference type="PROSITE" id="PS50234"/>
    </source>
</evidence>
<dbReference type="Pfam" id="PF00092">
    <property type="entry name" value="VWA"/>
    <property type="match status" value="1"/>
</dbReference>
<dbReference type="Gene3D" id="3.40.50.410">
    <property type="entry name" value="von Willebrand factor, type A domain"/>
    <property type="match status" value="1"/>
</dbReference>
<keyword evidence="1" id="KW-0472">Membrane</keyword>
<sequence length="328" mass="35325">MIVFKHLWLLCLLPLPLLLYFLLPAFRQKTLAVRIPFFSLAAEASGAKVAAGSQVYRKGVLDVLLAALVWGALVAALAKPVALGEPVTEQIITRDIMLAIDLSGSMEERDFPDQSGELIGRLDAVKGVVSQYIAERQNDRIGLIVFGSRAYLQAPFTRDLASAEQLLNDTSVSMAGPHTAIGDAIGLAIKHFESSQVTDKILILLTDGADTGSRMSPSNAAHVASQEGLKVFTIGIGDENGEGQYRVDFDTLRKIAATTGGDFYSAEDSDALTNVYQEIDKVAAVESDLPVTRQETSLVHWPLALALLVLLVAMLRLWASAHKARALA</sequence>
<evidence type="ECO:0000313" key="4">
    <source>
        <dbReference type="Proteomes" id="UP001595548"/>
    </source>
</evidence>
<accession>A0ABV7HXN2</accession>
<organism evidence="3 4">
    <name type="scientific">Gilvimarinus japonicus</name>
    <dbReference type="NCBI Taxonomy" id="1796469"/>
    <lineage>
        <taxon>Bacteria</taxon>
        <taxon>Pseudomonadati</taxon>
        <taxon>Pseudomonadota</taxon>
        <taxon>Gammaproteobacteria</taxon>
        <taxon>Cellvibrionales</taxon>
        <taxon>Cellvibrionaceae</taxon>
        <taxon>Gilvimarinus</taxon>
    </lineage>
</organism>
<dbReference type="RefSeq" id="WP_382417310.1">
    <property type="nucleotide sequence ID" value="NZ_AP031500.1"/>
</dbReference>
<dbReference type="PROSITE" id="PS50234">
    <property type="entry name" value="VWFA"/>
    <property type="match status" value="1"/>
</dbReference>
<dbReference type="InterPro" id="IPR036465">
    <property type="entry name" value="vWFA_dom_sf"/>
</dbReference>
<evidence type="ECO:0000313" key="3">
    <source>
        <dbReference type="EMBL" id="MFC3156177.1"/>
    </source>
</evidence>
<dbReference type="SMART" id="SM00327">
    <property type="entry name" value="VWA"/>
    <property type="match status" value="1"/>
</dbReference>
<dbReference type="PANTHER" id="PTHR22550:SF18">
    <property type="entry name" value="VWFA DOMAIN-CONTAINING PROTEIN"/>
    <property type="match status" value="1"/>
</dbReference>